<protein>
    <submittedName>
        <fullName evidence="4">Hypothetical_protein</fullName>
    </submittedName>
</protein>
<proteinExistence type="predicted"/>
<dbReference type="EMBL" id="CAXDID020000914">
    <property type="protein sequence ID" value="CAL6115778.1"/>
    <property type="molecule type" value="Genomic_DNA"/>
</dbReference>
<dbReference type="EMBL" id="CAXDID020000914">
    <property type="protein sequence ID" value="CAL6115772.1"/>
    <property type="molecule type" value="Genomic_DNA"/>
</dbReference>
<evidence type="ECO:0000313" key="6">
    <source>
        <dbReference type="Proteomes" id="UP001642409"/>
    </source>
</evidence>
<name>A0AA86PTZ3_9EUKA</name>
<gene>
    <name evidence="2" type="ORF">HINF_LOCUS29050</name>
    <name evidence="3" type="ORF">HINF_LOCUS29053</name>
    <name evidence="4" type="ORF">HINF_LOCUS78772</name>
    <name evidence="5" type="ORF">HINF_LOCUS78775</name>
</gene>
<organism evidence="2">
    <name type="scientific">Hexamita inflata</name>
    <dbReference type="NCBI Taxonomy" id="28002"/>
    <lineage>
        <taxon>Eukaryota</taxon>
        <taxon>Metamonada</taxon>
        <taxon>Diplomonadida</taxon>
        <taxon>Hexamitidae</taxon>
        <taxon>Hexamitinae</taxon>
        <taxon>Hexamita</taxon>
    </lineage>
</organism>
<evidence type="ECO:0000256" key="1">
    <source>
        <dbReference type="SAM" id="SignalP"/>
    </source>
</evidence>
<evidence type="ECO:0000313" key="3">
    <source>
        <dbReference type="EMBL" id="CAI9941408.1"/>
    </source>
</evidence>
<comment type="caution">
    <text evidence="2">The sequence shown here is derived from an EMBL/GenBank/DDBJ whole genome shotgun (WGS) entry which is preliminary data.</text>
</comment>
<dbReference type="EMBL" id="CATOUU010000693">
    <property type="protein sequence ID" value="CAI9941408.1"/>
    <property type="molecule type" value="Genomic_DNA"/>
</dbReference>
<feature type="chain" id="PRO_5044705003" evidence="1">
    <location>
        <begin position="22"/>
        <end position="127"/>
    </location>
</feature>
<reference evidence="2" key="1">
    <citation type="submission" date="2023-06" db="EMBL/GenBank/DDBJ databases">
        <authorList>
            <person name="Kurt Z."/>
        </authorList>
    </citation>
    <scope>NUCLEOTIDE SEQUENCE</scope>
</reference>
<evidence type="ECO:0000313" key="4">
    <source>
        <dbReference type="EMBL" id="CAL6115772.1"/>
    </source>
</evidence>
<accession>A0AA86PTZ3</accession>
<dbReference type="AlphaFoldDB" id="A0AA86PTZ3"/>
<keyword evidence="1" id="KW-0732">Signal</keyword>
<reference evidence="4 6" key="2">
    <citation type="submission" date="2024-07" db="EMBL/GenBank/DDBJ databases">
        <authorList>
            <person name="Akdeniz Z."/>
        </authorList>
    </citation>
    <scope>NUCLEOTIDE SEQUENCE [LARGE SCALE GENOMIC DNA]</scope>
</reference>
<evidence type="ECO:0000313" key="2">
    <source>
        <dbReference type="EMBL" id="CAI9941405.1"/>
    </source>
</evidence>
<dbReference type="Proteomes" id="UP001642409">
    <property type="component" value="Unassembled WGS sequence"/>
</dbReference>
<keyword evidence="6" id="KW-1185">Reference proteome</keyword>
<feature type="signal peptide" evidence="1">
    <location>
        <begin position="1"/>
        <end position="21"/>
    </location>
</feature>
<sequence length="127" mass="14417">MLQNVLLSVASCPCVFVKLVALTMYDSLCQIKSNAILNRTYNCSQIASIAFQYYYGHNLYQPRLQSASIIKTYRIQPYFRGDISYSSSNDVWHSSTKSQYFNRHSIKSCVYGTCGGIISVYTSLSDF</sequence>
<dbReference type="EMBL" id="CATOUU010000693">
    <property type="protein sequence ID" value="CAI9941405.1"/>
    <property type="molecule type" value="Genomic_DNA"/>
</dbReference>
<evidence type="ECO:0000313" key="5">
    <source>
        <dbReference type="EMBL" id="CAL6115778.1"/>
    </source>
</evidence>